<name>A0A4V3XCA5_9AGAM</name>
<proteinExistence type="predicted"/>
<evidence type="ECO:0008006" key="5">
    <source>
        <dbReference type="Google" id="ProtNLM"/>
    </source>
</evidence>
<keyword evidence="1" id="KW-0175">Coiled coil</keyword>
<reference evidence="3 4" key="1">
    <citation type="submission" date="2019-02" db="EMBL/GenBank/DDBJ databases">
        <title>Genome sequencing of the rare red list fungi Phellinidium pouzarii.</title>
        <authorList>
            <person name="Buettner E."/>
            <person name="Kellner H."/>
        </authorList>
    </citation>
    <scope>NUCLEOTIDE SEQUENCE [LARGE SCALE GENOMIC DNA]</scope>
    <source>
        <strain evidence="3 4">DSM 108285</strain>
    </source>
</reference>
<feature type="coiled-coil region" evidence="1">
    <location>
        <begin position="443"/>
        <end position="470"/>
    </location>
</feature>
<feature type="region of interest" description="Disordered" evidence="2">
    <location>
        <begin position="501"/>
        <end position="644"/>
    </location>
</feature>
<accession>A0A4V3XCA5</accession>
<dbReference type="EMBL" id="SGPK01000285">
    <property type="protein sequence ID" value="THH05123.1"/>
    <property type="molecule type" value="Genomic_DNA"/>
</dbReference>
<feature type="compositionally biased region" description="Polar residues" evidence="2">
    <location>
        <begin position="413"/>
        <end position="435"/>
    </location>
</feature>
<dbReference type="AlphaFoldDB" id="A0A4V3XCA5"/>
<feature type="compositionally biased region" description="Low complexity" evidence="2">
    <location>
        <begin position="367"/>
        <end position="380"/>
    </location>
</feature>
<organism evidence="3 4">
    <name type="scientific">Phellinidium pouzarii</name>
    <dbReference type="NCBI Taxonomy" id="167371"/>
    <lineage>
        <taxon>Eukaryota</taxon>
        <taxon>Fungi</taxon>
        <taxon>Dikarya</taxon>
        <taxon>Basidiomycota</taxon>
        <taxon>Agaricomycotina</taxon>
        <taxon>Agaricomycetes</taxon>
        <taxon>Hymenochaetales</taxon>
        <taxon>Hymenochaetaceae</taxon>
        <taxon>Phellinidium</taxon>
    </lineage>
</organism>
<feature type="region of interest" description="Disordered" evidence="2">
    <location>
        <begin position="288"/>
        <end position="391"/>
    </location>
</feature>
<protein>
    <recommendedName>
        <fullName evidence="5">Swi5-dependent recombination DNA repair protein 1</fullName>
    </recommendedName>
</protein>
<dbReference type="Proteomes" id="UP000308199">
    <property type="component" value="Unassembled WGS sequence"/>
</dbReference>
<dbReference type="Gene3D" id="6.10.140.1020">
    <property type="match status" value="1"/>
</dbReference>
<evidence type="ECO:0000256" key="2">
    <source>
        <dbReference type="SAM" id="MobiDB-lite"/>
    </source>
</evidence>
<dbReference type="OrthoDB" id="27934at2759"/>
<evidence type="ECO:0000256" key="1">
    <source>
        <dbReference type="SAM" id="Coils"/>
    </source>
</evidence>
<feature type="compositionally biased region" description="Low complexity" evidence="2">
    <location>
        <begin position="507"/>
        <end position="529"/>
    </location>
</feature>
<gene>
    <name evidence="3" type="ORF">EW145_g5025</name>
</gene>
<feature type="region of interest" description="Disordered" evidence="2">
    <location>
        <begin position="411"/>
        <end position="435"/>
    </location>
</feature>
<feature type="compositionally biased region" description="Basic and acidic residues" evidence="2">
    <location>
        <begin position="553"/>
        <end position="562"/>
    </location>
</feature>
<feature type="compositionally biased region" description="Low complexity" evidence="2">
    <location>
        <begin position="36"/>
        <end position="47"/>
    </location>
</feature>
<feature type="compositionally biased region" description="Low complexity" evidence="2">
    <location>
        <begin position="297"/>
        <end position="310"/>
    </location>
</feature>
<keyword evidence="4" id="KW-1185">Reference proteome</keyword>
<feature type="compositionally biased region" description="Acidic residues" evidence="2">
    <location>
        <begin position="563"/>
        <end position="573"/>
    </location>
</feature>
<comment type="caution">
    <text evidence="3">The sequence shown here is derived from an EMBL/GenBank/DDBJ whole genome shotgun (WGS) entry which is preliminary data.</text>
</comment>
<evidence type="ECO:0000313" key="3">
    <source>
        <dbReference type="EMBL" id="THH05123.1"/>
    </source>
</evidence>
<sequence>MQHTATLSKAYEVLDSSFPMVNAAYDSSPAEKLELSNGNGSSQDQQQPRASKTEIIISDSPCLPLLSPFVDIKHGHSDMVSEAKMTHFHHDFLLPASASSPTHPPQSSGPANNLSPINTDILQSPFGIHTPCRPRLLEDASPTEPSKESSPMKYVLEVGQSETDSSRIPLSDDIGCQSSGDETIINLLSTPTFVSRAPDNSLSLSFDELSVEDARKLEQVICAKSADVNSDYVHNQPKTNGNMPNMSISGRRLPRIVPEVDSEVVSVNVVPDCSPTREDEQVAMITAAKQATTPSDNSQESTKSSGSQSNSRKRPREAEVLFQPPAPKRMTLASQKKQHQKLSSPFRSPLLSKANPGNVGTPDRARTGLSRLSPLSTPLRKGNEGLSSSPLKEIDVPRSATLPHIRPVKAGTATATRPASSVKATSQFKSPVMSSPTLVTPLRLNSSRKIQDLEQKLQVLKRANKIKKDGDEAKLEELVKKWRGVGREAAWELWQIVRDNNESSDAPYPGTSSKSSGGSFTKSYGWSDSSRGDDRRGSNGFGGQSSWGWDELPGEKEVKDKCEDDGDDNDYEPESPSKLEDKLYQSLRNKPAVPRTSMLPPTPRGAYYTQQDTEVDDEHYSRSGMGSHKDDAREEEDPESLEPLNKSLGTMLSQLGIAHETLGWVEDEGDFADA</sequence>
<feature type="region of interest" description="Disordered" evidence="2">
    <location>
        <begin position="95"/>
        <end position="120"/>
    </location>
</feature>
<feature type="compositionally biased region" description="Polar residues" evidence="2">
    <location>
        <begin position="97"/>
        <end position="120"/>
    </location>
</feature>
<evidence type="ECO:0000313" key="4">
    <source>
        <dbReference type="Proteomes" id="UP000308199"/>
    </source>
</evidence>
<feature type="region of interest" description="Disordered" evidence="2">
    <location>
        <begin position="27"/>
        <end position="52"/>
    </location>
</feature>